<sequence>MTGAVQKIQQYSQYTHQAYENQRQISNTVDTERMTFAINQYLVIQCPPILRL</sequence>
<accession>A0A326URU7</accession>
<dbReference type="AlphaFoldDB" id="A0A326URU7"/>
<name>A0A326URU7_THEHA</name>
<evidence type="ECO:0000313" key="2">
    <source>
        <dbReference type="Proteomes" id="UP000248806"/>
    </source>
</evidence>
<dbReference type="EMBL" id="QKUF01000002">
    <property type="protein sequence ID" value="PZW34217.1"/>
    <property type="molecule type" value="Genomic_DNA"/>
</dbReference>
<keyword evidence="2" id="KW-1185">Reference proteome</keyword>
<dbReference type="Proteomes" id="UP000248806">
    <property type="component" value="Unassembled WGS sequence"/>
</dbReference>
<gene>
    <name evidence="1" type="ORF">EI42_01054</name>
</gene>
<dbReference type="RefSeq" id="WP_170142374.1">
    <property type="nucleotide sequence ID" value="NZ_BIFX01000001.1"/>
</dbReference>
<evidence type="ECO:0000313" key="1">
    <source>
        <dbReference type="EMBL" id="PZW34217.1"/>
    </source>
</evidence>
<proteinExistence type="predicted"/>
<reference evidence="1 2" key="1">
    <citation type="submission" date="2018-06" db="EMBL/GenBank/DDBJ databases">
        <title>Genomic Encyclopedia of Archaeal and Bacterial Type Strains, Phase II (KMG-II): from individual species to whole genera.</title>
        <authorList>
            <person name="Goeker M."/>
        </authorList>
    </citation>
    <scope>NUCLEOTIDE SEQUENCE [LARGE SCALE GENOMIC DNA]</scope>
    <source>
        <strain evidence="1 2">ATCC BAA-1881</strain>
    </source>
</reference>
<comment type="caution">
    <text evidence="1">The sequence shown here is derived from an EMBL/GenBank/DDBJ whole genome shotgun (WGS) entry which is preliminary data.</text>
</comment>
<protein>
    <submittedName>
        <fullName evidence="1">Uncharacterized protein</fullName>
    </submittedName>
</protein>
<organism evidence="1 2">
    <name type="scientific">Thermosporothrix hazakensis</name>
    <dbReference type="NCBI Taxonomy" id="644383"/>
    <lineage>
        <taxon>Bacteria</taxon>
        <taxon>Bacillati</taxon>
        <taxon>Chloroflexota</taxon>
        <taxon>Ktedonobacteria</taxon>
        <taxon>Ktedonobacterales</taxon>
        <taxon>Thermosporotrichaceae</taxon>
        <taxon>Thermosporothrix</taxon>
    </lineage>
</organism>